<feature type="transmembrane region" description="Helical" evidence="1">
    <location>
        <begin position="18"/>
        <end position="36"/>
    </location>
</feature>
<dbReference type="Proteomes" id="UP000473278">
    <property type="component" value="Unassembled WGS sequence"/>
</dbReference>
<accession>A0A6M1SMW0</accession>
<gene>
    <name evidence="2" type="ORF">G3570_07035</name>
</gene>
<keyword evidence="3" id="KW-1185">Reference proteome</keyword>
<keyword evidence="1" id="KW-0472">Membrane</keyword>
<sequence length="170" mass="19619">MENSLVLEEKYSRYWKHALALSLIVSLITFLIYLYIDDAVLAGISRLVAFISLSLAIFCLLKVMEGAKTFEVTISDGLLRVTYFKNEKAIGTDKLNINDIETIYSEPYQIELPISDYRIQLSNNRTFRVNFKENNENDISLFKFGGRVLTLDKSSKERLEHFLSHHDLLS</sequence>
<comment type="caution">
    <text evidence="2">The sequence shown here is derived from an EMBL/GenBank/DDBJ whole genome shotgun (WGS) entry which is preliminary data.</text>
</comment>
<protein>
    <submittedName>
        <fullName evidence="2">Uncharacterized protein</fullName>
    </submittedName>
</protein>
<keyword evidence="1" id="KW-0812">Transmembrane</keyword>
<dbReference type="RefSeq" id="WP_165140675.1">
    <property type="nucleotide sequence ID" value="NZ_JAALLT010000002.1"/>
</dbReference>
<feature type="transmembrane region" description="Helical" evidence="1">
    <location>
        <begin position="42"/>
        <end position="61"/>
    </location>
</feature>
<proteinExistence type="predicted"/>
<reference evidence="2 3" key="1">
    <citation type="submission" date="2020-02" db="EMBL/GenBank/DDBJ databases">
        <title>Balneolaceae bacterium YR4-1, complete genome.</title>
        <authorList>
            <person name="Li Y."/>
            <person name="Wu S."/>
        </authorList>
    </citation>
    <scope>NUCLEOTIDE SEQUENCE [LARGE SCALE GENOMIC DNA]</scope>
    <source>
        <strain evidence="2 3">YR4-1</strain>
    </source>
</reference>
<evidence type="ECO:0000313" key="3">
    <source>
        <dbReference type="Proteomes" id="UP000473278"/>
    </source>
</evidence>
<evidence type="ECO:0000313" key="2">
    <source>
        <dbReference type="EMBL" id="NGP76379.1"/>
    </source>
</evidence>
<organism evidence="2 3">
    <name type="scientific">Halalkalibaculum roseum</name>
    <dbReference type="NCBI Taxonomy" id="2709311"/>
    <lineage>
        <taxon>Bacteria</taxon>
        <taxon>Pseudomonadati</taxon>
        <taxon>Balneolota</taxon>
        <taxon>Balneolia</taxon>
        <taxon>Balneolales</taxon>
        <taxon>Balneolaceae</taxon>
        <taxon>Halalkalibaculum</taxon>
    </lineage>
</organism>
<name>A0A6M1SMW0_9BACT</name>
<keyword evidence="1" id="KW-1133">Transmembrane helix</keyword>
<dbReference type="EMBL" id="JAALLT010000002">
    <property type="protein sequence ID" value="NGP76379.1"/>
    <property type="molecule type" value="Genomic_DNA"/>
</dbReference>
<dbReference type="AlphaFoldDB" id="A0A6M1SMW0"/>
<evidence type="ECO:0000256" key="1">
    <source>
        <dbReference type="SAM" id="Phobius"/>
    </source>
</evidence>